<evidence type="ECO:0000256" key="3">
    <source>
        <dbReference type="SAM" id="SignalP"/>
    </source>
</evidence>
<evidence type="ECO:0000313" key="5">
    <source>
        <dbReference type="Proteomes" id="UP001201163"/>
    </source>
</evidence>
<feature type="region of interest" description="Disordered" evidence="1">
    <location>
        <begin position="256"/>
        <end position="276"/>
    </location>
</feature>
<feature type="chain" id="PRO_5042279883" evidence="3">
    <location>
        <begin position="27"/>
        <end position="336"/>
    </location>
</feature>
<keyword evidence="5" id="KW-1185">Reference proteome</keyword>
<comment type="caution">
    <text evidence="4">The sequence shown here is derived from an EMBL/GenBank/DDBJ whole genome shotgun (WGS) entry which is preliminary data.</text>
</comment>
<dbReference type="EMBL" id="JAKELL010000216">
    <property type="protein sequence ID" value="KAH8978615.1"/>
    <property type="molecule type" value="Genomic_DNA"/>
</dbReference>
<proteinExistence type="predicted"/>
<keyword evidence="3" id="KW-0732">Signal</keyword>
<feature type="compositionally biased region" description="Polar residues" evidence="1">
    <location>
        <begin position="257"/>
        <end position="276"/>
    </location>
</feature>
<feature type="signal peptide" evidence="3">
    <location>
        <begin position="1"/>
        <end position="26"/>
    </location>
</feature>
<evidence type="ECO:0000313" key="4">
    <source>
        <dbReference type="EMBL" id="KAH8978615.1"/>
    </source>
</evidence>
<dbReference type="Gene3D" id="1.20.5.510">
    <property type="entry name" value="Single helix bin"/>
    <property type="match status" value="1"/>
</dbReference>
<dbReference type="PANTHER" id="PTHR16861:SF7">
    <property type="entry name" value="MEMBRANE ANCHOR OPY2 N-TERMINAL DOMAIN-CONTAINING PROTEIN"/>
    <property type="match status" value="1"/>
</dbReference>
<sequence>MQSGVSSSLAVLTSLFLLSAGDLVVAQISAPNCTSSLLQWSSNSIGQNSCSVAAYLLGTCDGGEFTLYPILNSSYSYLGPPEEQGANLCFCNTVTFNLLSACSVCQGGDLRTWSDYSHNCTKTMDPSTFPNPVPPKTRVPQWALRDVTLVNLWDATTAFTIGDTPEILPGELIGTSSSSSVSPTSSTSSSAPASTSPVSTSSGNGSNVGAIAGGVAGGVVAIAAIAGLLFVFRRRQQRAQAPSAAFLVNDISPPPSASSMSKVTPATSYGHTQGSRMTLYDPDNPSTYPLLPEHVPTSTPNVNVPAVGSYNGYFNGNNPINLQPLRPQGYHGLPTV</sequence>
<dbReference type="Proteomes" id="UP001201163">
    <property type="component" value="Unassembled WGS sequence"/>
</dbReference>
<reference evidence="4" key="1">
    <citation type="submission" date="2022-01" db="EMBL/GenBank/DDBJ databases">
        <title>Comparative genomics reveals a dynamic genome evolution in the ectomycorrhizal milk-cap (Lactarius) mushrooms.</title>
        <authorList>
            <consortium name="DOE Joint Genome Institute"/>
            <person name="Lebreton A."/>
            <person name="Tang N."/>
            <person name="Kuo A."/>
            <person name="LaButti K."/>
            <person name="Drula E."/>
            <person name="Barry K."/>
            <person name="Clum A."/>
            <person name="Lipzen A."/>
            <person name="Mousain D."/>
            <person name="Ng V."/>
            <person name="Wang R."/>
            <person name="Wang X."/>
            <person name="Dai Y."/>
            <person name="Henrissat B."/>
            <person name="Grigoriev I.V."/>
            <person name="Guerin-Laguette A."/>
            <person name="Yu F."/>
            <person name="Martin F.M."/>
        </authorList>
    </citation>
    <scope>NUCLEOTIDE SEQUENCE</scope>
    <source>
        <strain evidence="4">QP</strain>
    </source>
</reference>
<dbReference type="AlphaFoldDB" id="A0AAD4L3D9"/>
<evidence type="ECO:0000256" key="1">
    <source>
        <dbReference type="SAM" id="MobiDB-lite"/>
    </source>
</evidence>
<gene>
    <name evidence="4" type="ORF">EDB92DRAFT_552953</name>
</gene>
<keyword evidence="2" id="KW-1133">Transmembrane helix</keyword>
<protein>
    <submittedName>
        <fullName evidence="4">Uncharacterized protein</fullName>
    </submittedName>
</protein>
<dbReference type="PANTHER" id="PTHR16861">
    <property type="entry name" value="GLYCOPROTEIN 38"/>
    <property type="match status" value="1"/>
</dbReference>
<accession>A0AAD4L3D9</accession>
<feature type="region of interest" description="Disordered" evidence="1">
    <location>
        <begin position="172"/>
        <end position="205"/>
    </location>
</feature>
<name>A0AAD4L3D9_9AGAM</name>
<feature type="compositionally biased region" description="Low complexity" evidence="1">
    <location>
        <begin position="175"/>
        <end position="205"/>
    </location>
</feature>
<evidence type="ECO:0000256" key="2">
    <source>
        <dbReference type="SAM" id="Phobius"/>
    </source>
</evidence>
<feature type="transmembrane region" description="Helical" evidence="2">
    <location>
        <begin position="208"/>
        <end position="232"/>
    </location>
</feature>
<organism evidence="4 5">
    <name type="scientific">Lactarius akahatsu</name>
    <dbReference type="NCBI Taxonomy" id="416441"/>
    <lineage>
        <taxon>Eukaryota</taxon>
        <taxon>Fungi</taxon>
        <taxon>Dikarya</taxon>
        <taxon>Basidiomycota</taxon>
        <taxon>Agaricomycotina</taxon>
        <taxon>Agaricomycetes</taxon>
        <taxon>Russulales</taxon>
        <taxon>Russulaceae</taxon>
        <taxon>Lactarius</taxon>
    </lineage>
</organism>
<keyword evidence="2" id="KW-0812">Transmembrane</keyword>
<keyword evidence="2" id="KW-0472">Membrane</keyword>